<dbReference type="AlphaFoldDB" id="A0A813FXF2"/>
<proteinExistence type="predicted"/>
<keyword evidence="1" id="KW-0472">Membrane</keyword>
<evidence type="ECO:0000256" key="1">
    <source>
        <dbReference type="SAM" id="Phobius"/>
    </source>
</evidence>
<reference evidence="3" key="1">
    <citation type="submission" date="2021-02" db="EMBL/GenBank/DDBJ databases">
        <authorList>
            <person name="Dougan E. K."/>
            <person name="Rhodes N."/>
            <person name="Thang M."/>
            <person name="Chan C."/>
        </authorList>
    </citation>
    <scope>NUCLEOTIDE SEQUENCE</scope>
</reference>
<feature type="domain" description="Band 7" evidence="2">
    <location>
        <begin position="58"/>
        <end position="226"/>
    </location>
</feature>
<evidence type="ECO:0000259" key="2">
    <source>
        <dbReference type="Pfam" id="PF01145"/>
    </source>
</evidence>
<evidence type="ECO:0000313" key="3">
    <source>
        <dbReference type="EMBL" id="CAE8618690.1"/>
    </source>
</evidence>
<evidence type="ECO:0000313" key="4">
    <source>
        <dbReference type="Proteomes" id="UP000654075"/>
    </source>
</evidence>
<protein>
    <recommendedName>
        <fullName evidence="2">Band 7 domain-containing protein</fullName>
    </recommendedName>
</protein>
<dbReference type="EMBL" id="CAJNNV010026635">
    <property type="protein sequence ID" value="CAE8618690.1"/>
    <property type="molecule type" value="Genomic_DNA"/>
</dbReference>
<organism evidence="3 4">
    <name type="scientific">Polarella glacialis</name>
    <name type="common">Dinoflagellate</name>
    <dbReference type="NCBI Taxonomy" id="89957"/>
    <lineage>
        <taxon>Eukaryota</taxon>
        <taxon>Sar</taxon>
        <taxon>Alveolata</taxon>
        <taxon>Dinophyceae</taxon>
        <taxon>Suessiales</taxon>
        <taxon>Suessiaceae</taxon>
        <taxon>Polarella</taxon>
    </lineage>
</organism>
<keyword evidence="1" id="KW-0812">Transmembrane</keyword>
<name>A0A813FXF2_POLGL</name>
<gene>
    <name evidence="3" type="ORF">PGLA1383_LOCUS36293</name>
</gene>
<keyword evidence="1" id="KW-1133">Transmembrane helix</keyword>
<accession>A0A813FXF2</accession>
<comment type="caution">
    <text evidence="3">The sequence shown here is derived from an EMBL/GenBank/DDBJ whole genome shotgun (WGS) entry which is preliminary data.</text>
</comment>
<feature type="transmembrane region" description="Helical" evidence="1">
    <location>
        <begin position="18"/>
        <end position="37"/>
    </location>
</feature>
<dbReference type="OrthoDB" id="190994at2759"/>
<dbReference type="Proteomes" id="UP000654075">
    <property type="component" value="Unassembled WGS sequence"/>
</dbReference>
<dbReference type="InterPro" id="IPR001107">
    <property type="entry name" value="Band_7"/>
</dbReference>
<sequence length="357" mass="39849">MGVMDATIGDVTPKSAPCLFCSTCVSIISFIIIMMFGPGSVKQVNQYRIGLAKDTITGVVDLETVYTPGRYWLGFWKDYIEFATTLNTIEFSDDRVEEGVQQLSVLRSRDQEGKQIFLDLSIQYRVFPDKAGQIYKEMTLLYEDVYISSLRDALSKAGNLFTIAESWENYQSVVDIMKKACVDVLQPLHAECWGLQLWGVRLEQRYEDALIRTQVRKQAQRTEQAIKVHAEVRAKTQVLLAEFAKNVSIIASTGAAEKFKLERTAQANAEQALIKVQADAIQIVKDIVRLNKTNVSMSDSELVQYQKLVMLDNLKATNFVVKTGSLDLDPMNVRAARLVVSGGESAAVFEASGSSEL</sequence>
<dbReference type="Pfam" id="PF01145">
    <property type="entry name" value="Band_7"/>
    <property type="match status" value="1"/>
</dbReference>
<keyword evidence="4" id="KW-1185">Reference proteome</keyword>